<keyword evidence="3 5" id="KW-0493">Microtubule</keyword>
<evidence type="ECO:0000256" key="3">
    <source>
        <dbReference type="ARBA" id="ARBA00022701"/>
    </source>
</evidence>
<comment type="caution">
    <text evidence="8">The sequence shown here is derived from an EMBL/GenBank/DDBJ whole genome shotgun (WGS) entry which is preliminary data.</text>
</comment>
<dbReference type="PROSITE" id="PS51230">
    <property type="entry name" value="EB1_C"/>
    <property type="match status" value="1"/>
</dbReference>
<dbReference type="InterPro" id="IPR004953">
    <property type="entry name" value="EB1_C"/>
</dbReference>
<evidence type="ECO:0000256" key="2">
    <source>
        <dbReference type="ARBA" id="ARBA00022490"/>
    </source>
</evidence>
<reference evidence="8 9" key="1">
    <citation type="journal article" date="2022" name="Nat. Plants">
        <title>Genomes of leafy and leafless Platanthera orchids illuminate the evolution of mycoheterotrophy.</title>
        <authorList>
            <person name="Li M.H."/>
            <person name="Liu K.W."/>
            <person name="Li Z."/>
            <person name="Lu H.C."/>
            <person name="Ye Q.L."/>
            <person name="Zhang D."/>
            <person name="Wang J.Y."/>
            <person name="Li Y.F."/>
            <person name="Zhong Z.M."/>
            <person name="Liu X."/>
            <person name="Yu X."/>
            <person name="Liu D.K."/>
            <person name="Tu X.D."/>
            <person name="Liu B."/>
            <person name="Hao Y."/>
            <person name="Liao X.Y."/>
            <person name="Jiang Y.T."/>
            <person name="Sun W.H."/>
            <person name="Chen J."/>
            <person name="Chen Y.Q."/>
            <person name="Ai Y."/>
            <person name="Zhai J.W."/>
            <person name="Wu S.S."/>
            <person name="Zhou Z."/>
            <person name="Hsiao Y.Y."/>
            <person name="Wu W.L."/>
            <person name="Chen Y.Y."/>
            <person name="Lin Y.F."/>
            <person name="Hsu J.L."/>
            <person name="Li C.Y."/>
            <person name="Wang Z.W."/>
            <person name="Zhao X."/>
            <person name="Zhong W.Y."/>
            <person name="Ma X.K."/>
            <person name="Ma L."/>
            <person name="Huang J."/>
            <person name="Chen G.Z."/>
            <person name="Huang M.Z."/>
            <person name="Huang L."/>
            <person name="Peng D.H."/>
            <person name="Luo Y.B."/>
            <person name="Zou S.Q."/>
            <person name="Chen S.P."/>
            <person name="Lan S."/>
            <person name="Tsai W.C."/>
            <person name="Van de Peer Y."/>
            <person name="Liu Z.J."/>
        </authorList>
    </citation>
    <scope>NUCLEOTIDE SEQUENCE [LARGE SCALE GENOMIC DNA]</scope>
    <source>
        <strain evidence="8">Lor288</strain>
    </source>
</reference>
<evidence type="ECO:0000313" key="9">
    <source>
        <dbReference type="Proteomes" id="UP001412067"/>
    </source>
</evidence>
<evidence type="ECO:0000256" key="5">
    <source>
        <dbReference type="PROSITE-ProRule" id="PRU00576"/>
    </source>
</evidence>
<evidence type="ECO:0000256" key="6">
    <source>
        <dbReference type="SAM" id="MobiDB-lite"/>
    </source>
</evidence>
<evidence type="ECO:0000313" key="8">
    <source>
        <dbReference type="EMBL" id="KAK8971373.1"/>
    </source>
</evidence>
<evidence type="ECO:0000256" key="1">
    <source>
        <dbReference type="ARBA" id="ARBA00004245"/>
    </source>
</evidence>
<evidence type="ECO:0000256" key="4">
    <source>
        <dbReference type="ARBA" id="ARBA00023212"/>
    </source>
</evidence>
<dbReference type="InterPro" id="IPR036133">
    <property type="entry name" value="EB1_C_sf"/>
</dbReference>
<dbReference type="Pfam" id="PF03271">
    <property type="entry name" value="EB1"/>
    <property type="match status" value="1"/>
</dbReference>
<dbReference type="EMBL" id="JBBWWR010000001">
    <property type="protein sequence ID" value="KAK8971373.1"/>
    <property type="molecule type" value="Genomic_DNA"/>
</dbReference>
<proteinExistence type="predicted"/>
<feature type="region of interest" description="Disordered" evidence="6">
    <location>
        <begin position="49"/>
        <end position="74"/>
    </location>
</feature>
<dbReference type="SUPFAM" id="SSF140612">
    <property type="entry name" value="EB1 dimerisation domain-like"/>
    <property type="match status" value="1"/>
</dbReference>
<keyword evidence="9" id="KW-1185">Reference proteome</keyword>
<feature type="domain" description="EB1 C-terminal" evidence="7">
    <location>
        <begin position="1"/>
        <end position="53"/>
    </location>
</feature>
<dbReference type="InterPro" id="IPR027328">
    <property type="entry name" value="MAPRE"/>
</dbReference>
<dbReference type="Gene3D" id="1.20.5.1430">
    <property type="match status" value="1"/>
</dbReference>
<sequence>MKSSLESMEIERDFYYEKLRCVEIFCQKPEVKHLPMTKAILKILYTNDAKDPPEAETEANTEVAPNESMEAKER</sequence>
<evidence type="ECO:0000259" key="7">
    <source>
        <dbReference type="PROSITE" id="PS51230"/>
    </source>
</evidence>
<keyword evidence="4" id="KW-0206">Cytoskeleton</keyword>
<dbReference type="PANTHER" id="PTHR10623">
    <property type="entry name" value="MICROTUBULE-ASSOCIATED PROTEIN RP/EB FAMILY MEMBER"/>
    <property type="match status" value="1"/>
</dbReference>
<comment type="subcellular location">
    <subcellularLocation>
        <location evidence="1">Cytoplasm</location>
        <location evidence="1">Cytoskeleton</location>
    </subcellularLocation>
</comment>
<accession>A0ABR2N5G3</accession>
<protein>
    <submittedName>
        <fullName evidence="8">Microtubule-associated protein RP/EB family member 1C</fullName>
    </submittedName>
</protein>
<gene>
    <name evidence="8" type="primary">EB1C</name>
    <name evidence="8" type="ORF">KSP40_PGU004910</name>
</gene>
<organism evidence="8 9">
    <name type="scientific">Platanthera guangdongensis</name>
    <dbReference type="NCBI Taxonomy" id="2320717"/>
    <lineage>
        <taxon>Eukaryota</taxon>
        <taxon>Viridiplantae</taxon>
        <taxon>Streptophyta</taxon>
        <taxon>Embryophyta</taxon>
        <taxon>Tracheophyta</taxon>
        <taxon>Spermatophyta</taxon>
        <taxon>Magnoliopsida</taxon>
        <taxon>Liliopsida</taxon>
        <taxon>Asparagales</taxon>
        <taxon>Orchidaceae</taxon>
        <taxon>Orchidoideae</taxon>
        <taxon>Orchideae</taxon>
        <taxon>Orchidinae</taxon>
        <taxon>Platanthera</taxon>
    </lineage>
</organism>
<dbReference type="Proteomes" id="UP001412067">
    <property type="component" value="Unassembled WGS sequence"/>
</dbReference>
<name>A0ABR2N5G3_9ASPA</name>
<keyword evidence="2" id="KW-0963">Cytoplasm</keyword>